<dbReference type="AlphaFoldDB" id="A0A0S7WL47"/>
<dbReference type="PROSITE" id="PS00058">
    <property type="entry name" value="DNA_MISMATCH_REPAIR_1"/>
    <property type="match status" value="1"/>
</dbReference>
<dbReference type="InterPro" id="IPR002099">
    <property type="entry name" value="MutL/Mlh/PMS"/>
</dbReference>
<accession>A0A0S7WL47</accession>
<dbReference type="PANTHER" id="PTHR10073:SF12">
    <property type="entry name" value="DNA MISMATCH REPAIR PROTEIN MLH1"/>
    <property type="match status" value="1"/>
</dbReference>
<dbReference type="Pfam" id="PF13589">
    <property type="entry name" value="HATPase_c_3"/>
    <property type="match status" value="1"/>
</dbReference>
<sequence length="529" mass="59825">MGVIRVLPDDLVSKIAAGEVVERPSSVVKELVENAIDARSEDVLIEVRNGGKDFIQVTDDGEGMSGADAALALQRYATSKIRDIQDLSSILTFGFRGEALPSIASCSRFELATKPRDTLSGYLLRGEAGRVNEETETGMADGTRVTVRDLFFNLPARRKFLRSAETEFSHTFDEVLNFSLAFPAIRLRLIHNQKTVLSLDAAPDRESRLRALFGHNFPRTSVRIDYESSPVSVSGWLGHSESYTRQDTLFFVNDRRVRNRNLLHALYEAYRRYSKERDQLVIAFIDIVPTLVDVNIHPRKSEVRFANERSIHDILFRSVVEALERGSLGASLRPEPGTDLEEIRTLDNLPQLHNTYILVETRQGIVLVDQHAAHERVLIEHMEKQYLTMPAQRVLFPVTLELPPRLHDTLVRYRELIRQFGFGVEHFGGRTHILSSVPSLCVSHDPQAFLVEILEELSNLAKVHDPRRRLLEVIACKAAVKAGAVLTDGEKKKLIQDLYSCKEPDHCPHGRPTMLKLTLQELARRFGRS</sequence>
<dbReference type="GO" id="GO:0005524">
    <property type="term" value="F:ATP binding"/>
    <property type="evidence" value="ECO:0007669"/>
    <property type="project" value="InterPro"/>
</dbReference>
<dbReference type="InterPro" id="IPR020667">
    <property type="entry name" value="DNA_mismatch_repair_MutL"/>
</dbReference>
<comment type="similarity">
    <text evidence="1 4">Belongs to the DNA mismatch repair MutL/HexB family.</text>
</comment>
<dbReference type="GO" id="GO:0016887">
    <property type="term" value="F:ATP hydrolysis activity"/>
    <property type="evidence" value="ECO:0007669"/>
    <property type="project" value="InterPro"/>
</dbReference>
<dbReference type="Gene3D" id="3.30.1370.100">
    <property type="entry name" value="MutL, C-terminal domain, regulatory subdomain"/>
    <property type="match status" value="1"/>
</dbReference>
<dbReference type="InterPro" id="IPR014721">
    <property type="entry name" value="Ribsml_uS5_D2-typ_fold_subgr"/>
</dbReference>
<dbReference type="Gene3D" id="3.30.230.10">
    <property type="match status" value="1"/>
</dbReference>
<dbReference type="Proteomes" id="UP000051124">
    <property type="component" value="Unassembled WGS sequence"/>
</dbReference>
<reference evidence="7 8" key="1">
    <citation type="journal article" date="2015" name="Microbiome">
        <title>Genomic resolution of linkages in carbon, nitrogen, and sulfur cycling among widespread estuary sediment bacteria.</title>
        <authorList>
            <person name="Baker B.J."/>
            <person name="Lazar C.S."/>
            <person name="Teske A.P."/>
            <person name="Dick G.J."/>
        </authorList>
    </citation>
    <scope>NUCLEOTIDE SEQUENCE [LARGE SCALE GENOMIC DNA]</scope>
    <source>
        <strain evidence="7">DG_26</strain>
    </source>
</reference>
<dbReference type="SUPFAM" id="SSF118116">
    <property type="entry name" value="DNA mismatch repair protein MutL"/>
    <property type="match status" value="1"/>
</dbReference>
<proteinExistence type="inferred from homology"/>
<keyword evidence="3 4" id="KW-0234">DNA repair</keyword>
<dbReference type="PATRIC" id="fig|1703771.3.peg.99"/>
<comment type="caution">
    <text evidence="7">The sequence shown here is derived from an EMBL/GenBank/DDBJ whole genome shotgun (WGS) entry which is preliminary data.</text>
</comment>
<dbReference type="InterPro" id="IPR042121">
    <property type="entry name" value="MutL_C_regsub"/>
</dbReference>
<gene>
    <name evidence="4" type="primary">mutL</name>
    <name evidence="7" type="ORF">AMJ40_01425</name>
</gene>
<keyword evidence="2 4" id="KW-0227">DNA damage</keyword>
<organism evidence="7 8">
    <name type="scientific">candidate division TA06 bacterium DG_26</name>
    <dbReference type="NCBI Taxonomy" id="1703771"/>
    <lineage>
        <taxon>Bacteria</taxon>
        <taxon>Bacteria division TA06</taxon>
    </lineage>
</organism>
<dbReference type="InterPro" id="IPR042120">
    <property type="entry name" value="MutL_C_dimsub"/>
</dbReference>
<dbReference type="Pfam" id="PF01119">
    <property type="entry name" value="DNA_mis_repair"/>
    <property type="match status" value="1"/>
</dbReference>
<dbReference type="Pfam" id="PF08676">
    <property type="entry name" value="MutL_C"/>
    <property type="match status" value="1"/>
</dbReference>
<dbReference type="InterPro" id="IPR020568">
    <property type="entry name" value="Ribosomal_Su5_D2-typ_SF"/>
</dbReference>
<dbReference type="NCBIfam" id="TIGR00585">
    <property type="entry name" value="mutl"/>
    <property type="match status" value="1"/>
</dbReference>
<evidence type="ECO:0000256" key="1">
    <source>
        <dbReference type="ARBA" id="ARBA00006082"/>
    </source>
</evidence>
<dbReference type="Gene3D" id="3.30.565.10">
    <property type="entry name" value="Histidine kinase-like ATPase, C-terminal domain"/>
    <property type="match status" value="1"/>
</dbReference>
<dbReference type="SMART" id="SM00853">
    <property type="entry name" value="MutL_C"/>
    <property type="match status" value="1"/>
</dbReference>
<dbReference type="SUPFAM" id="SSF54211">
    <property type="entry name" value="Ribosomal protein S5 domain 2-like"/>
    <property type="match status" value="1"/>
</dbReference>
<feature type="domain" description="DNA mismatch repair protein S5" evidence="6">
    <location>
        <begin position="209"/>
        <end position="324"/>
    </location>
</feature>
<protein>
    <recommendedName>
        <fullName evidence="4">DNA mismatch repair protein MutL</fullName>
    </recommendedName>
</protein>
<evidence type="ECO:0000259" key="5">
    <source>
        <dbReference type="SMART" id="SM00853"/>
    </source>
</evidence>
<name>A0A0S7WL47_UNCT6</name>
<dbReference type="InterPro" id="IPR013507">
    <property type="entry name" value="DNA_mismatch_S5_2-like"/>
</dbReference>
<evidence type="ECO:0000256" key="2">
    <source>
        <dbReference type="ARBA" id="ARBA00022763"/>
    </source>
</evidence>
<evidence type="ECO:0000256" key="3">
    <source>
        <dbReference type="ARBA" id="ARBA00023204"/>
    </source>
</evidence>
<dbReference type="PANTHER" id="PTHR10073">
    <property type="entry name" value="DNA MISMATCH REPAIR PROTEIN MLH, PMS, MUTL"/>
    <property type="match status" value="1"/>
</dbReference>
<dbReference type="InterPro" id="IPR014790">
    <property type="entry name" value="MutL_C"/>
</dbReference>
<feature type="domain" description="MutL C-terminal dimerisation" evidence="5">
    <location>
        <begin position="348"/>
        <end position="486"/>
    </location>
</feature>
<dbReference type="GO" id="GO:0032300">
    <property type="term" value="C:mismatch repair complex"/>
    <property type="evidence" value="ECO:0007669"/>
    <property type="project" value="InterPro"/>
</dbReference>
<dbReference type="InterPro" id="IPR014762">
    <property type="entry name" value="DNA_mismatch_repair_CS"/>
</dbReference>
<dbReference type="GO" id="GO:0140664">
    <property type="term" value="F:ATP-dependent DNA damage sensor activity"/>
    <property type="evidence" value="ECO:0007669"/>
    <property type="project" value="InterPro"/>
</dbReference>
<dbReference type="FunFam" id="3.30.565.10:FF:000003">
    <property type="entry name" value="DNA mismatch repair endonuclease MutL"/>
    <property type="match status" value="1"/>
</dbReference>
<dbReference type="CDD" id="cd00782">
    <property type="entry name" value="MutL_Trans"/>
    <property type="match status" value="1"/>
</dbReference>
<evidence type="ECO:0000259" key="6">
    <source>
        <dbReference type="SMART" id="SM01340"/>
    </source>
</evidence>
<dbReference type="InterPro" id="IPR037198">
    <property type="entry name" value="MutL_C_sf"/>
</dbReference>
<dbReference type="Gene3D" id="3.30.1540.20">
    <property type="entry name" value="MutL, C-terminal domain, dimerisation subdomain"/>
    <property type="match status" value="1"/>
</dbReference>
<dbReference type="InterPro" id="IPR036890">
    <property type="entry name" value="HATPase_C_sf"/>
</dbReference>
<evidence type="ECO:0000256" key="4">
    <source>
        <dbReference type="HAMAP-Rule" id="MF_00149"/>
    </source>
</evidence>
<dbReference type="GO" id="GO:0030983">
    <property type="term" value="F:mismatched DNA binding"/>
    <property type="evidence" value="ECO:0007669"/>
    <property type="project" value="InterPro"/>
</dbReference>
<dbReference type="SUPFAM" id="SSF55874">
    <property type="entry name" value="ATPase domain of HSP90 chaperone/DNA topoisomerase II/histidine kinase"/>
    <property type="match status" value="1"/>
</dbReference>
<evidence type="ECO:0000313" key="8">
    <source>
        <dbReference type="Proteomes" id="UP000051124"/>
    </source>
</evidence>
<dbReference type="GO" id="GO:0006298">
    <property type="term" value="P:mismatch repair"/>
    <property type="evidence" value="ECO:0007669"/>
    <property type="project" value="UniProtKB-UniRule"/>
</dbReference>
<dbReference type="HAMAP" id="MF_00149">
    <property type="entry name" value="DNA_mis_repair"/>
    <property type="match status" value="1"/>
</dbReference>
<dbReference type="EMBL" id="LIZT01000010">
    <property type="protein sequence ID" value="KPJ50887.1"/>
    <property type="molecule type" value="Genomic_DNA"/>
</dbReference>
<dbReference type="CDD" id="cd16926">
    <property type="entry name" value="HATPase_MutL-MLH-PMS-like"/>
    <property type="match status" value="1"/>
</dbReference>
<evidence type="ECO:0000313" key="7">
    <source>
        <dbReference type="EMBL" id="KPJ50887.1"/>
    </source>
</evidence>
<dbReference type="InterPro" id="IPR038973">
    <property type="entry name" value="MutL/Mlh/Pms-like"/>
</dbReference>
<comment type="function">
    <text evidence="4">This protein is involved in the repair of mismatches in DNA. It is required for dam-dependent methyl-directed DNA mismatch repair. May act as a 'molecular matchmaker', a protein that promotes the formation of a stable complex between two or more DNA-binding proteins in an ATP-dependent manner without itself being part of a final effector complex.</text>
</comment>
<dbReference type="SMART" id="SM01340">
    <property type="entry name" value="DNA_mis_repair"/>
    <property type="match status" value="1"/>
</dbReference>